<evidence type="ECO:0000256" key="4">
    <source>
        <dbReference type="ARBA" id="ARBA00022670"/>
    </source>
</evidence>
<dbReference type="InterPro" id="IPR001394">
    <property type="entry name" value="Peptidase_C19_UCH"/>
</dbReference>
<organism evidence="9 10">
    <name type="scientific">Tritrichomonas musculus</name>
    <dbReference type="NCBI Taxonomy" id="1915356"/>
    <lineage>
        <taxon>Eukaryota</taxon>
        <taxon>Metamonada</taxon>
        <taxon>Parabasalia</taxon>
        <taxon>Tritrichomonadida</taxon>
        <taxon>Tritrichomonadidae</taxon>
        <taxon>Tritrichomonas</taxon>
    </lineage>
</organism>
<dbReference type="InterPro" id="IPR028889">
    <property type="entry name" value="USP"/>
</dbReference>
<dbReference type="PROSITE" id="PS50235">
    <property type="entry name" value="USP_3"/>
    <property type="match status" value="1"/>
</dbReference>
<evidence type="ECO:0000259" key="8">
    <source>
        <dbReference type="PROSITE" id="PS50235"/>
    </source>
</evidence>
<evidence type="ECO:0000256" key="1">
    <source>
        <dbReference type="ARBA" id="ARBA00000707"/>
    </source>
</evidence>
<comment type="caution">
    <text evidence="9">The sequence shown here is derived from an EMBL/GenBank/DDBJ whole genome shotgun (WGS) entry which is preliminary data.</text>
</comment>
<dbReference type="Gene3D" id="3.90.70.10">
    <property type="entry name" value="Cysteine proteinases"/>
    <property type="match status" value="1"/>
</dbReference>
<evidence type="ECO:0000313" key="9">
    <source>
        <dbReference type="EMBL" id="KAK8885748.1"/>
    </source>
</evidence>
<dbReference type="InterPro" id="IPR038765">
    <property type="entry name" value="Papain-like_cys_pep_sf"/>
</dbReference>
<evidence type="ECO:0000256" key="2">
    <source>
        <dbReference type="ARBA" id="ARBA00009085"/>
    </source>
</evidence>
<feature type="domain" description="USP" evidence="8">
    <location>
        <begin position="49"/>
        <end position="340"/>
    </location>
</feature>
<keyword evidence="5" id="KW-0833">Ubl conjugation pathway</keyword>
<proteinExistence type="inferred from homology"/>
<dbReference type="Pfam" id="PF00443">
    <property type="entry name" value="UCH"/>
    <property type="match status" value="1"/>
</dbReference>
<dbReference type="SUPFAM" id="SSF54001">
    <property type="entry name" value="Cysteine proteinases"/>
    <property type="match status" value="1"/>
</dbReference>
<dbReference type="PANTHER" id="PTHR24006:SF758">
    <property type="entry name" value="UBIQUITIN CARBOXYL-TERMINAL HYDROLASE 36"/>
    <property type="match status" value="1"/>
</dbReference>
<accession>A0ABR2K4G8</accession>
<gene>
    <name evidence="9" type="ORF">M9Y10_041201</name>
</gene>
<reference evidence="9 10" key="1">
    <citation type="submission" date="2024-04" db="EMBL/GenBank/DDBJ databases">
        <title>Tritrichomonas musculus Genome.</title>
        <authorList>
            <person name="Alves-Ferreira E."/>
            <person name="Grigg M."/>
            <person name="Lorenzi H."/>
            <person name="Galac M."/>
        </authorList>
    </citation>
    <scope>NUCLEOTIDE SEQUENCE [LARGE SCALE GENOMIC DNA]</scope>
    <source>
        <strain evidence="9 10">EAF2021</strain>
    </source>
</reference>
<dbReference type="Proteomes" id="UP001470230">
    <property type="component" value="Unassembled WGS sequence"/>
</dbReference>
<name>A0ABR2K4G8_9EUKA</name>
<dbReference type="EC" id="3.4.19.12" evidence="3"/>
<dbReference type="InterPro" id="IPR050164">
    <property type="entry name" value="Peptidase_C19"/>
</dbReference>
<dbReference type="PROSITE" id="PS00972">
    <property type="entry name" value="USP_1"/>
    <property type="match status" value="1"/>
</dbReference>
<keyword evidence="4" id="KW-0645">Protease</keyword>
<comment type="similarity">
    <text evidence="2">Belongs to the peptidase C19 family.</text>
</comment>
<dbReference type="InterPro" id="IPR018200">
    <property type="entry name" value="USP_CS"/>
</dbReference>
<evidence type="ECO:0000256" key="7">
    <source>
        <dbReference type="ARBA" id="ARBA00022807"/>
    </source>
</evidence>
<comment type="catalytic activity">
    <reaction evidence="1">
        <text>Thiol-dependent hydrolysis of ester, thioester, amide, peptide and isopeptide bonds formed by the C-terminal Gly of ubiquitin (a 76-residue protein attached to proteins as an intracellular targeting signal).</text>
        <dbReference type="EC" id="3.4.19.12"/>
    </reaction>
</comment>
<evidence type="ECO:0000256" key="3">
    <source>
        <dbReference type="ARBA" id="ARBA00012759"/>
    </source>
</evidence>
<evidence type="ECO:0000256" key="6">
    <source>
        <dbReference type="ARBA" id="ARBA00022801"/>
    </source>
</evidence>
<dbReference type="PANTHER" id="PTHR24006">
    <property type="entry name" value="UBIQUITIN CARBOXYL-TERMINAL HYDROLASE"/>
    <property type="match status" value="1"/>
</dbReference>
<evidence type="ECO:0000313" key="10">
    <source>
        <dbReference type="Proteomes" id="UP001470230"/>
    </source>
</evidence>
<dbReference type="EMBL" id="JAPFFF010000007">
    <property type="protein sequence ID" value="KAK8885748.1"/>
    <property type="molecule type" value="Genomic_DNA"/>
</dbReference>
<sequence>MKIRKDKKEEKVCRLNFIAPKKREVPNGYFNEHWAEVIIKQNPIRQPLAGLTNFGNSCYINSVLQCLMYCPGLPFFAEHIPNIVYERSLNKHCFLHYFGELSKEMRQSKTCSASVFFHNITSISPEFKPGYQQDAHEFLLSLLNTFDDECARAFNKSHDYFDTAIHALFGSTLTERKICDNCKHITTSESHVLDLSLPLDMTTIEECLRRFMSPADPVSEFKCEKCNSIGTCSNDSNFTVTPPILIITMMRFSSNHQKIEKNVYFEFDLDIKFCSAPDQHTLYELFAIVVHTGHQISFGHFTAAFKIGKSWYSVDDTNITKVSLKSIEMSKPYIMFYRRKNVMEPVYVHFGAPDVDE</sequence>
<evidence type="ECO:0000256" key="5">
    <source>
        <dbReference type="ARBA" id="ARBA00022786"/>
    </source>
</evidence>
<keyword evidence="6" id="KW-0378">Hydrolase</keyword>
<protein>
    <recommendedName>
        <fullName evidence="3">ubiquitinyl hydrolase 1</fullName>
        <ecNumber evidence="3">3.4.19.12</ecNumber>
    </recommendedName>
</protein>
<dbReference type="PROSITE" id="PS00973">
    <property type="entry name" value="USP_2"/>
    <property type="match status" value="1"/>
</dbReference>
<dbReference type="CDD" id="cd02257">
    <property type="entry name" value="Peptidase_C19"/>
    <property type="match status" value="1"/>
</dbReference>
<keyword evidence="10" id="KW-1185">Reference proteome</keyword>
<keyword evidence="7" id="KW-0788">Thiol protease</keyword>